<organism evidence="2 3">
    <name type="scientific">Penicillium concentricum</name>
    <dbReference type="NCBI Taxonomy" id="293559"/>
    <lineage>
        <taxon>Eukaryota</taxon>
        <taxon>Fungi</taxon>
        <taxon>Dikarya</taxon>
        <taxon>Ascomycota</taxon>
        <taxon>Pezizomycotina</taxon>
        <taxon>Eurotiomycetes</taxon>
        <taxon>Eurotiomycetidae</taxon>
        <taxon>Eurotiales</taxon>
        <taxon>Aspergillaceae</taxon>
        <taxon>Penicillium</taxon>
    </lineage>
</organism>
<feature type="region of interest" description="Disordered" evidence="1">
    <location>
        <begin position="1"/>
        <end position="23"/>
    </location>
</feature>
<dbReference type="RefSeq" id="XP_056580159.1">
    <property type="nucleotide sequence ID" value="XM_056723909.1"/>
</dbReference>
<gene>
    <name evidence="2" type="ORF">N7517_006179</name>
</gene>
<dbReference type="AlphaFoldDB" id="A0A9W9SDK0"/>
<protein>
    <submittedName>
        <fullName evidence="2">Uncharacterized protein</fullName>
    </submittedName>
</protein>
<keyword evidence="3" id="KW-1185">Reference proteome</keyword>
<dbReference type="GeneID" id="81463092"/>
<reference evidence="2" key="1">
    <citation type="submission" date="2022-12" db="EMBL/GenBank/DDBJ databases">
        <authorList>
            <person name="Petersen C."/>
        </authorList>
    </citation>
    <scope>NUCLEOTIDE SEQUENCE</scope>
    <source>
        <strain evidence="2">IBT 3081</strain>
    </source>
</reference>
<dbReference type="OrthoDB" id="4350568at2759"/>
<evidence type="ECO:0000256" key="1">
    <source>
        <dbReference type="SAM" id="MobiDB-lite"/>
    </source>
</evidence>
<comment type="caution">
    <text evidence="2">The sequence shown here is derived from an EMBL/GenBank/DDBJ whole genome shotgun (WGS) entry which is preliminary data.</text>
</comment>
<accession>A0A9W9SDK0</accession>
<name>A0A9W9SDK0_9EURO</name>
<evidence type="ECO:0000313" key="3">
    <source>
        <dbReference type="Proteomes" id="UP001147752"/>
    </source>
</evidence>
<dbReference type="Proteomes" id="UP001147752">
    <property type="component" value="Unassembled WGS sequence"/>
</dbReference>
<dbReference type="EMBL" id="JAPZBT010000002">
    <property type="protein sequence ID" value="KAJ5374173.1"/>
    <property type="molecule type" value="Genomic_DNA"/>
</dbReference>
<proteinExistence type="predicted"/>
<reference evidence="2" key="2">
    <citation type="journal article" date="2023" name="IMA Fungus">
        <title>Comparative genomic study of the Penicillium genus elucidates a diverse pangenome and 15 lateral gene transfer events.</title>
        <authorList>
            <person name="Petersen C."/>
            <person name="Sorensen T."/>
            <person name="Nielsen M.R."/>
            <person name="Sondergaard T.E."/>
            <person name="Sorensen J.L."/>
            <person name="Fitzpatrick D.A."/>
            <person name="Frisvad J.C."/>
            <person name="Nielsen K.L."/>
        </authorList>
    </citation>
    <scope>NUCLEOTIDE SEQUENCE</scope>
    <source>
        <strain evidence="2">IBT 3081</strain>
    </source>
</reference>
<evidence type="ECO:0000313" key="2">
    <source>
        <dbReference type="EMBL" id="KAJ5374173.1"/>
    </source>
</evidence>
<sequence length="90" mass="10182">MASNETTKPKATKKSVAKPASETRRDIVKERLEFVLTCIEVTGIKLTRLPLITHKRLQRAQDYVDKLAEAREAARQDDNKAVETSQDEEA</sequence>